<name>A0A4Q9KQY9_9MICR</name>
<sequence length="88" mass="10053">MYVVLCFFRVVSKEERSDMKSDHCFAVLKAGVEEVKGCGYWIGDWRKGCINYIGNINNMLFISCIVNMLFISCIGNMLFISCIGKCYL</sequence>
<keyword evidence="1" id="KW-0812">Transmembrane</keyword>
<keyword evidence="1" id="KW-1133">Transmembrane helix</keyword>
<accession>A0A4Q9KQY9</accession>
<dbReference type="Proteomes" id="UP000293045">
    <property type="component" value="Unassembled WGS sequence"/>
</dbReference>
<keyword evidence="1" id="KW-0472">Membrane</keyword>
<reference evidence="2 3" key="1">
    <citation type="submission" date="2017-12" db="EMBL/GenBank/DDBJ databases">
        <authorList>
            <person name="Pombert J.-F."/>
            <person name="Haag K.L."/>
            <person name="Ebert D."/>
        </authorList>
    </citation>
    <scope>NUCLEOTIDE SEQUENCE [LARGE SCALE GENOMIC DNA]</scope>
    <source>
        <strain evidence="2">IL-BN-2</strain>
    </source>
</reference>
<feature type="transmembrane region" description="Helical" evidence="1">
    <location>
        <begin position="60"/>
        <end position="83"/>
    </location>
</feature>
<comment type="caution">
    <text evidence="2">The sequence shown here is derived from an EMBL/GenBank/DDBJ whole genome shotgun (WGS) entry which is preliminary data.</text>
</comment>
<dbReference type="AlphaFoldDB" id="A0A4Q9KQY9"/>
<evidence type="ECO:0000256" key="1">
    <source>
        <dbReference type="SAM" id="Phobius"/>
    </source>
</evidence>
<gene>
    <name evidence="2" type="ORF">CWI39_3794p0010</name>
</gene>
<evidence type="ECO:0000313" key="2">
    <source>
        <dbReference type="EMBL" id="TBT96490.1"/>
    </source>
</evidence>
<organism evidence="2 3">
    <name type="scientific">Hamiltosporidium magnivora</name>
    <dbReference type="NCBI Taxonomy" id="148818"/>
    <lineage>
        <taxon>Eukaryota</taxon>
        <taxon>Fungi</taxon>
        <taxon>Fungi incertae sedis</taxon>
        <taxon>Microsporidia</taxon>
        <taxon>Dubosqiidae</taxon>
        <taxon>Hamiltosporidium</taxon>
    </lineage>
</organism>
<dbReference type="VEuPathDB" id="MicrosporidiaDB:CWI39_3794p0010"/>
<dbReference type="EMBL" id="PIXR01003794">
    <property type="protein sequence ID" value="TBT96490.1"/>
    <property type="molecule type" value="Genomic_DNA"/>
</dbReference>
<evidence type="ECO:0000313" key="3">
    <source>
        <dbReference type="Proteomes" id="UP000293045"/>
    </source>
</evidence>
<protein>
    <submittedName>
        <fullName evidence="2">Uncharacterized protein</fullName>
    </submittedName>
</protein>
<proteinExistence type="predicted"/>